<proteinExistence type="predicted"/>
<protein>
    <submittedName>
        <fullName evidence="1">Putative eka-like protein</fullName>
    </submittedName>
</protein>
<sequence length="206" mass="23568">MEQELVEVNKEMLVDEIERVCSARLAHFKLYGGNKLEAPHITWLAYFSKAPREGFRMFDESGIVRPYKKQQPLEFCKRCNGHHLSKNCSRAPSYANYGLTNHTTDICMAATKRRNCGGPHPADSRRRLVRPTRSGAHSKEQMKTYRQMGEREYQAVQRARFAEEKATIVERIETDPLSSQTSEESLTCENFQAALIENPTAVASRL</sequence>
<gene>
    <name evidence="1" type="ORF">EV44_g3514</name>
</gene>
<reference evidence="1 2" key="1">
    <citation type="journal article" date="2014" name="BMC Genomics">
        <title>Adaptive genomic structural variation in the grape powdery mildew pathogen, Erysiphe necator.</title>
        <authorList>
            <person name="Jones L."/>
            <person name="Riaz S."/>
            <person name="Morales-Cruz A."/>
            <person name="Amrine K.C."/>
            <person name="McGuire B."/>
            <person name="Gubler W.D."/>
            <person name="Walker M.A."/>
            <person name="Cantu D."/>
        </authorList>
    </citation>
    <scope>NUCLEOTIDE SEQUENCE [LARGE SCALE GENOMIC DNA]</scope>
    <source>
        <strain evidence="2">c</strain>
    </source>
</reference>
<dbReference type="HOGENOM" id="CLU_018153_4_2_1"/>
<comment type="caution">
    <text evidence="1">The sequence shown here is derived from an EMBL/GenBank/DDBJ whole genome shotgun (WGS) entry which is preliminary data.</text>
</comment>
<dbReference type="AlphaFoldDB" id="A0A0B1NZ64"/>
<dbReference type="Proteomes" id="UP000030854">
    <property type="component" value="Unassembled WGS sequence"/>
</dbReference>
<name>A0A0B1NZ64_UNCNE</name>
<accession>A0A0B1NZ64</accession>
<evidence type="ECO:0000313" key="2">
    <source>
        <dbReference type="Proteomes" id="UP000030854"/>
    </source>
</evidence>
<keyword evidence="2" id="KW-1185">Reference proteome</keyword>
<organism evidence="1 2">
    <name type="scientific">Uncinula necator</name>
    <name type="common">Grape powdery mildew</name>
    <dbReference type="NCBI Taxonomy" id="52586"/>
    <lineage>
        <taxon>Eukaryota</taxon>
        <taxon>Fungi</taxon>
        <taxon>Dikarya</taxon>
        <taxon>Ascomycota</taxon>
        <taxon>Pezizomycotina</taxon>
        <taxon>Leotiomycetes</taxon>
        <taxon>Erysiphales</taxon>
        <taxon>Erysiphaceae</taxon>
        <taxon>Erysiphe</taxon>
    </lineage>
</organism>
<evidence type="ECO:0000313" key="1">
    <source>
        <dbReference type="EMBL" id="KHJ30290.1"/>
    </source>
</evidence>
<dbReference type="EMBL" id="JNVN01004565">
    <property type="protein sequence ID" value="KHJ30290.1"/>
    <property type="molecule type" value="Genomic_DNA"/>
</dbReference>